<organism evidence="1 2">
    <name type="scientific">Naganishia friedmannii</name>
    <dbReference type="NCBI Taxonomy" id="89922"/>
    <lineage>
        <taxon>Eukaryota</taxon>
        <taxon>Fungi</taxon>
        <taxon>Dikarya</taxon>
        <taxon>Basidiomycota</taxon>
        <taxon>Agaricomycotina</taxon>
        <taxon>Tremellomycetes</taxon>
        <taxon>Filobasidiales</taxon>
        <taxon>Filobasidiaceae</taxon>
        <taxon>Naganishia</taxon>
    </lineage>
</organism>
<gene>
    <name evidence="1" type="ORF">QFC21_004288</name>
</gene>
<reference evidence="1" key="1">
    <citation type="submission" date="2023-04" db="EMBL/GenBank/DDBJ databases">
        <title>Draft Genome sequencing of Naganishia species isolated from polar environments using Oxford Nanopore Technology.</title>
        <authorList>
            <person name="Leo P."/>
            <person name="Venkateswaran K."/>
        </authorList>
    </citation>
    <scope>NUCLEOTIDE SEQUENCE</scope>
    <source>
        <strain evidence="1">MNA-CCFEE 5423</strain>
    </source>
</reference>
<dbReference type="EMBL" id="JASBWT010000014">
    <property type="protein sequence ID" value="KAJ9098640.1"/>
    <property type="molecule type" value="Genomic_DNA"/>
</dbReference>
<sequence>MPQIQSAASGRKSRRRRLALTSALNNPENFSENANATASTPHLLAEFNTVGQANESTSHAAALAVPLSPETIVGKKRKRRRVEVVSNDALLGVLPTSFSAVGLGSTSASVSASALTPLKGHAGPSSASSAKATAISGKEAANAIHQNVAPSSTPSIQQQLQERTKLLAERESNTKLEAQVQTLGKEVQFKNHLLSNHDETMQNLKQNFTCNICFELFRDPHAYVVLCSVLLPPFTQTLNRSLVLHRLAPCGHTACAPCLLEWFSSLNSLLHPPQHHEPADVLHYTKTRTKVCFTCRTPVIHKPIPSYIIKDTVHALSAQLRLQGTGTEVEAEEAPEIVSAAGREFMWDTVFKPVTNRSWFVDEDDGVRRCSTCGHEIEGRHCSHCNEHFSDLSDDEDSYGDYSEDESLIFRHPINQDGFLHARWPGEDSEEEDFSDEDIWPGVDYRHDGYAANHLRGARRPNVRYQPMDFEFGFQEGVLENGFGGDEPESDGASFIDDDDIGMERHFVRGYDYDGDDDDEDRHEEEEDERDGLGMDALDWSRLDRHGRPTQIHGRAVAYSPSVGSSHGTFHSVGSESMNEDAEPSAIEVTGSRGNGYSDNDTSAREDWGPVRRLNRFGRRHRSVDSLASINSSPAMSDAGSAEEIEQPRRRRRVVRIVSDED</sequence>
<accession>A0ACC2VID2</accession>
<evidence type="ECO:0000313" key="1">
    <source>
        <dbReference type="EMBL" id="KAJ9098640.1"/>
    </source>
</evidence>
<keyword evidence="2" id="KW-1185">Reference proteome</keyword>
<proteinExistence type="predicted"/>
<comment type="caution">
    <text evidence="1">The sequence shown here is derived from an EMBL/GenBank/DDBJ whole genome shotgun (WGS) entry which is preliminary data.</text>
</comment>
<name>A0ACC2VID2_9TREE</name>
<dbReference type="Proteomes" id="UP001227268">
    <property type="component" value="Unassembled WGS sequence"/>
</dbReference>
<evidence type="ECO:0000313" key="2">
    <source>
        <dbReference type="Proteomes" id="UP001227268"/>
    </source>
</evidence>
<protein>
    <submittedName>
        <fullName evidence="1">Uncharacterized protein</fullName>
    </submittedName>
</protein>